<organism evidence="2 3">
    <name type="scientific">Zophobas morio</name>
    <dbReference type="NCBI Taxonomy" id="2755281"/>
    <lineage>
        <taxon>Eukaryota</taxon>
        <taxon>Metazoa</taxon>
        <taxon>Ecdysozoa</taxon>
        <taxon>Arthropoda</taxon>
        <taxon>Hexapoda</taxon>
        <taxon>Insecta</taxon>
        <taxon>Pterygota</taxon>
        <taxon>Neoptera</taxon>
        <taxon>Endopterygota</taxon>
        <taxon>Coleoptera</taxon>
        <taxon>Polyphaga</taxon>
        <taxon>Cucujiformia</taxon>
        <taxon>Tenebrionidae</taxon>
        <taxon>Zophobas</taxon>
    </lineage>
</organism>
<evidence type="ECO:0000313" key="2">
    <source>
        <dbReference type="EMBL" id="KAJ3643901.1"/>
    </source>
</evidence>
<accession>A0AA38HVX0</accession>
<keyword evidence="3" id="KW-1185">Reference proteome</keyword>
<dbReference type="Proteomes" id="UP001168821">
    <property type="component" value="Unassembled WGS sequence"/>
</dbReference>
<evidence type="ECO:0000313" key="3">
    <source>
        <dbReference type="Proteomes" id="UP001168821"/>
    </source>
</evidence>
<feature type="region of interest" description="Disordered" evidence="1">
    <location>
        <begin position="111"/>
        <end position="134"/>
    </location>
</feature>
<comment type="caution">
    <text evidence="2">The sequence shown here is derived from an EMBL/GenBank/DDBJ whole genome shotgun (WGS) entry which is preliminary data.</text>
</comment>
<feature type="compositionally biased region" description="Basic and acidic residues" evidence="1">
    <location>
        <begin position="111"/>
        <end position="125"/>
    </location>
</feature>
<evidence type="ECO:0000256" key="1">
    <source>
        <dbReference type="SAM" id="MobiDB-lite"/>
    </source>
</evidence>
<proteinExistence type="predicted"/>
<sequence length="134" mass="14811">MDLANLLNDNNIIDCGIDLGGHLIVENIMPITSGNETEYKNCVENANHQVLQERPDTSSGDTRADFRIQGISHNDLISCQERSSPNHEINLLEHDSNKSCALSNVTQSIVEEPHPLQHSTPEKNPEILGESNTD</sequence>
<gene>
    <name evidence="2" type="ORF">Zmor_026583</name>
</gene>
<dbReference type="EMBL" id="JALNTZ010000008">
    <property type="protein sequence ID" value="KAJ3643901.1"/>
    <property type="molecule type" value="Genomic_DNA"/>
</dbReference>
<reference evidence="2" key="1">
    <citation type="journal article" date="2023" name="G3 (Bethesda)">
        <title>Whole genome assemblies of Zophobas morio and Tenebrio molitor.</title>
        <authorList>
            <person name="Kaur S."/>
            <person name="Stinson S.A."/>
            <person name="diCenzo G.C."/>
        </authorList>
    </citation>
    <scope>NUCLEOTIDE SEQUENCE</scope>
    <source>
        <strain evidence="2">QUZm001</strain>
    </source>
</reference>
<protein>
    <submittedName>
        <fullName evidence="2">Uncharacterized protein</fullName>
    </submittedName>
</protein>
<dbReference type="AlphaFoldDB" id="A0AA38HVX0"/>
<name>A0AA38HVX0_9CUCU</name>